<dbReference type="InterPro" id="IPR012434">
    <property type="entry name" value="DUF1631"/>
</dbReference>
<name>A0A109HDT3_XANCT</name>
<evidence type="ECO:0000313" key="1">
    <source>
        <dbReference type="EMBL" id="KWV10330.1"/>
    </source>
</evidence>
<dbReference type="AlphaFoldDB" id="A0A109HDT3"/>
<sequence>MGTWLDFVDREGRVQPGKLSWVSPISSRLMFVNRRGGRLCVASPEALAMMVQLDRLRLRLHRDDDAFYSAMQGAVDRLQRVAVAA</sequence>
<dbReference type="EMBL" id="LNTA01000434">
    <property type="protein sequence ID" value="KWV10330.1"/>
    <property type="molecule type" value="Genomic_DNA"/>
</dbReference>
<protein>
    <recommendedName>
        <fullName evidence="3">DUF1631 family protein</fullName>
    </recommendedName>
</protein>
<evidence type="ECO:0008006" key="3">
    <source>
        <dbReference type="Google" id="ProtNLM"/>
    </source>
</evidence>
<proteinExistence type="predicted"/>
<dbReference type="Proteomes" id="UP000055854">
    <property type="component" value="Unassembled WGS sequence"/>
</dbReference>
<reference evidence="1 2" key="1">
    <citation type="submission" date="2015-11" db="EMBL/GenBank/DDBJ databases">
        <title>Long Read and Single Molecule DNA Sequencing Simplifies Genome Assembly and TAL Effector Gene Analysis of Xanthomonas translucens.</title>
        <authorList>
            <person name="Peng Z."/>
            <person name="Hu Y."/>
            <person name="Xie J."/>
            <person name="Potnis N."/>
            <person name="Akhunova A."/>
            <person name="Jones J."/>
            <person name="Liu Z."/>
            <person name="White F."/>
            <person name="Liu S."/>
        </authorList>
    </citation>
    <scope>NUCLEOTIDE SEQUENCE [LARGE SCALE GENOMIC DNA]</scope>
    <source>
        <strain evidence="1 2">B1</strain>
    </source>
</reference>
<organism evidence="1 2">
    <name type="scientific">Xanthomonas campestris pv. translucens</name>
    <dbReference type="NCBI Taxonomy" id="343"/>
    <lineage>
        <taxon>Bacteria</taxon>
        <taxon>Pseudomonadati</taxon>
        <taxon>Pseudomonadota</taxon>
        <taxon>Gammaproteobacteria</taxon>
        <taxon>Lysobacterales</taxon>
        <taxon>Lysobacteraceae</taxon>
        <taxon>Xanthomonas</taxon>
        <taxon>Xanthomonas translucens group</taxon>
    </lineage>
</organism>
<comment type="caution">
    <text evidence="1">The sequence shown here is derived from an EMBL/GenBank/DDBJ whole genome shotgun (WGS) entry which is preliminary data.</text>
</comment>
<evidence type="ECO:0000313" key="2">
    <source>
        <dbReference type="Proteomes" id="UP000055854"/>
    </source>
</evidence>
<gene>
    <name evidence="1" type="ORF">ATB53_20905</name>
</gene>
<accession>A0A109HDT3</accession>
<dbReference type="Pfam" id="PF07793">
    <property type="entry name" value="DUF1631"/>
    <property type="match status" value="1"/>
</dbReference>